<dbReference type="NCBIfam" id="NF042431">
    <property type="entry name" value="EnCoAhydt_DpgB"/>
    <property type="match status" value="1"/>
</dbReference>
<accession>D7B4X7</accession>
<dbReference type="GO" id="GO:0003824">
    <property type="term" value="F:catalytic activity"/>
    <property type="evidence" value="ECO:0007669"/>
    <property type="project" value="UniProtKB-ARBA"/>
</dbReference>
<sequence length="233" mass="24877">MTSTSNDGNAPDLRIDGSLPLSAALVAEVNAFADACEDAGPGTVGTLRLRGVPTGLPVSDEVTVHTVNKWERALRRLERVDIATVAIVEADCGGVAAELLLSSDLRIMAPGSSLRFPATEETAWPGMVLYRLRQQAGHGAARRCLLLGLPFPAEEARGLGLVDEVLDPADARVESLLASVATRSGPEFAIRRRLAMEASSTAFEDALGRHLSACDRELRRLRDETPSEEPARV</sequence>
<evidence type="ECO:0000313" key="2">
    <source>
        <dbReference type="Proteomes" id="UP000002219"/>
    </source>
</evidence>
<dbReference type="Pfam" id="PF00378">
    <property type="entry name" value="ECH_1"/>
    <property type="match status" value="1"/>
</dbReference>
<dbReference type="InterPro" id="IPR001753">
    <property type="entry name" value="Enoyl-CoA_hydra/iso"/>
</dbReference>
<dbReference type="KEGG" id="nda:Ndas_1739"/>
<dbReference type="PANTHER" id="PTHR43459:SF1">
    <property type="entry name" value="EG:BACN32G11.4 PROTEIN"/>
    <property type="match status" value="1"/>
</dbReference>
<dbReference type="PANTHER" id="PTHR43459">
    <property type="entry name" value="ENOYL-COA HYDRATASE"/>
    <property type="match status" value="1"/>
</dbReference>
<protein>
    <submittedName>
        <fullName evidence="1">Enoyl-CoA hydratase/isomerase</fullName>
    </submittedName>
</protein>
<keyword evidence="2" id="KW-1185">Reference proteome</keyword>
<evidence type="ECO:0000313" key="1">
    <source>
        <dbReference type="EMBL" id="ADH67167.1"/>
    </source>
</evidence>
<dbReference type="AlphaFoldDB" id="D7B4X7"/>
<dbReference type="eggNOG" id="COG1024">
    <property type="taxonomic scope" value="Bacteria"/>
</dbReference>
<dbReference type="EMBL" id="CP002040">
    <property type="protein sequence ID" value="ADH67167.1"/>
    <property type="molecule type" value="Genomic_DNA"/>
</dbReference>
<dbReference type="Proteomes" id="UP000002219">
    <property type="component" value="Chromosome 1"/>
</dbReference>
<dbReference type="InterPro" id="IPR029045">
    <property type="entry name" value="ClpP/crotonase-like_dom_sf"/>
</dbReference>
<name>D7B4X7_NOCDD</name>
<reference evidence="1 2" key="1">
    <citation type="journal article" date="2010" name="Stand. Genomic Sci.">
        <title>Complete genome sequence of Nocardiopsis dassonvillei type strain (IMRU 509).</title>
        <authorList>
            <person name="Sun H."/>
            <person name="Lapidus A."/>
            <person name="Nolan M."/>
            <person name="Lucas S."/>
            <person name="Del Rio T.G."/>
            <person name="Tice H."/>
            <person name="Cheng J.F."/>
            <person name="Tapia R."/>
            <person name="Han C."/>
            <person name="Goodwin L."/>
            <person name="Pitluck S."/>
            <person name="Pagani I."/>
            <person name="Ivanova N."/>
            <person name="Mavromatis K."/>
            <person name="Mikhailova N."/>
            <person name="Pati A."/>
            <person name="Chen A."/>
            <person name="Palaniappan K."/>
            <person name="Land M."/>
            <person name="Hauser L."/>
            <person name="Chang Y.J."/>
            <person name="Jeffries C.D."/>
            <person name="Djao O.D."/>
            <person name="Rohde M."/>
            <person name="Sikorski J."/>
            <person name="Goker M."/>
            <person name="Woyke T."/>
            <person name="Bristow J."/>
            <person name="Eisen J.A."/>
            <person name="Markowitz V."/>
            <person name="Hugenholtz P."/>
            <person name="Kyrpides N.C."/>
            <person name="Klenk H.P."/>
        </authorList>
    </citation>
    <scope>NUCLEOTIDE SEQUENCE [LARGE SCALE GENOMIC DNA]</scope>
    <source>
        <strain evidence="2">ATCC 23218 / DSM 43111 / CIP 107115 / JCM 7437 / KCTC 9190 / NBRC 14626 / NCTC 10488 / NRRL B-5397 / IMRU 509</strain>
    </source>
</reference>
<dbReference type="CDD" id="cd06558">
    <property type="entry name" value="crotonase-like"/>
    <property type="match status" value="1"/>
</dbReference>
<dbReference type="Gene3D" id="3.90.226.10">
    <property type="entry name" value="2-enoyl-CoA Hydratase, Chain A, domain 1"/>
    <property type="match status" value="1"/>
</dbReference>
<dbReference type="HOGENOM" id="CLU_1189384_0_0_11"/>
<organism evidence="1 2">
    <name type="scientific">Nocardiopsis dassonvillei (strain ATCC 23218 / DSM 43111 / CIP 107115 / JCM 7437 / KCTC 9190 / NBRC 14626 / NCTC 10488 / NRRL B-5397 / IMRU 509)</name>
    <name type="common">Actinomadura dassonvillei</name>
    <dbReference type="NCBI Taxonomy" id="446468"/>
    <lineage>
        <taxon>Bacteria</taxon>
        <taxon>Bacillati</taxon>
        <taxon>Actinomycetota</taxon>
        <taxon>Actinomycetes</taxon>
        <taxon>Streptosporangiales</taxon>
        <taxon>Nocardiopsidaceae</taxon>
        <taxon>Nocardiopsis</taxon>
    </lineage>
</organism>
<dbReference type="STRING" id="446468.Ndas_1739"/>
<gene>
    <name evidence="1" type="ordered locus">Ndas_1739</name>
</gene>
<proteinExistence type="predicted"/>
<dbReference type="RefSeq" id="WP_013152774.1">
    <property type="nucleotide sequence ID" value="NC_014210.1"/>
</dbReference>
<dbReference type="OrthoDB" id="6006525at2"/>
<dbReference type="SUPFAM" id="SSF52096">
    <property type="entry name" value="ClpP/crotonase"/>
    <property type="match status" value="1"/>
</dbReference>
<dbReference type="GeneID" id="91484339"/>
<dbReference type="InterPro" id="IPR053545">
    <property type="entry name" value="Enoyl-CoA_hydratase-like"/>
</dbReference>